<dbReference type="Proteomes" id="UP001207582">
    <property type="component" value="Unassembled WGS sequence"/>
</dbReference>
<reference evidence="1 2" key="1">
    <citation type="submission" date="2022-10" db="EMBL/GenBank/DDBJ databases">
        <title>Defluviimonas sp. CAU 1641 isolated from mud.</title>
        <authorList>
            <person name="Kim W."/>
        </authorList>
    </citation>
    <scope>NUCLEOTIDE SEQUENCE [LARGE SCALE GENOMIC DNA]</scope>
    <source>
        <strain evidence="1 2">CAU 1641</strain>
    </source>
</reference>
<accession>A0ABT3J4F6</accession>
<evidence type="ECO:0000313" key="1">
    <source>
        <dbReference type="EMBL" id="MCW3782551.1"/>
    </source>
</evidence>
<sequence length="468" mass="50261">MNDIRTLIGKLNVVAGQRAIGRKARQIAGQTAKLFAGPADVARRTVSGIAEVAAFVEAEAGSWLEPEELAAGQTGGFDACDLRHWLFLAEAAGVPAIPARTILSLHEDDLALIDQKIAVPEHIGAGLRRRIAKAMPEILETAAPDGPSPEELEIRRHRLGEALYDAMDEIPSGWMVRTNISGSSMLKAFAGAGVIERSEDGATFDKDLEVGAGWVRHGNRRRIDATDTRFVETFASGHKPVIHYLARPWMEAARRAEGPDPHRHGTIFAGKGSWPCEWRVFIENGRVTGVASYYGWAGTVTPESAARALEAADLGQRIADAAVARGLSARFMGLEVMRHFAARRPEAETSAKTRSALERFPRGGVNCTLDFLEVKGRGLMLLEGGPAHTPIGGGHPCAFAGHRVTKETGAACSCEGVALRLMDGIILADPETWGGGDPEGSILGWEEARALAAYHEKEKDPEREAPGL</sequence>
<protein>
    <submittedName>
        <fullName evidence="1">Uncharacterized protein</fullName>
    </submittedName>
</protein>
<dbReference type="EMBL" id="JAPDOG010000011">
    <property type="protein sequence ID" value="MCW3782551.1"/>
    <property type="molecule type" value="Genomic_DNA"/>
</dbReference>
<name>A0ABT3J4F6_9RHOB</name>
<keyword evidence="2" id="KW-1185">Reference proteome</keyword>
<evidence type="ECO:0000313" key="2">
    <source>
        <dbReference type="Proteomes" id="UP001207582"/>
    </source>
</evidence>
<proteinExistence type="predicted"/>
<dbReference type="RefSeq" id="WP_264772284.1">
    <property type="nucleotide sequence ID" value="NZ_JAPDOG010000011.1"/>
</dbReference>
<gene>
    <name evidence="1" type="ORF">OM960_13245</name>
</gene>
<comment type="caution">
    <text evidence="1">The sequence shown here is derived from an EMBL/GenBank/DDBJ whole genome shotgun (WGS) entry which is preliminary data.</text>
</comment>
<organism evidence="1 2">
    <name type="scientific">Defluviimonas salinarum</name>
    <dbReference type="NCBI Taxonomy" id="2992147"/>
    <lineage>
        <taxon>Bacteria</taxon>
        <taxon>Pseudomonadati</taxon>
        <taxon>Pseudomonadota</taxon>
        <taxon>Alphaproteobacteria</taxon>
        <taxon>Rhodobacterales</taxon>
        <taxon>Paracoccaceae</taxon>
        <taxon>Albidovulum</taxon>
    </lineage>
</organism>